<sequence>MVVGEGETEETMEDEEARVASAIRAREAALVSQAERVQRRAKRKAAAAAREAQRIAVAKAESERIGIEEQFIVQRRLATARRAKARELDAAMANVSALLPTALHALAAKVGDVDSVRWLIENKGVSVNDNDDDGDTALILAARFNHLELMDHLLMRTDVDLEKRDKYGQTALFNAAYQGHLDAARRLLVHGASPNVADQGGSQPLHVATSGGSLSMVELLLEYGADVRAVSFEGLTPYGIADEKNLYGIKDALRVAEERRFVRARHKIAAGSTSVRFAEPDAKLGWAEAGSNDVADVGGDAR</sequence>
<evidence type="ECO:0000256" key="2">
    <source>
        <dbReference type="ARBA" id="ARBA00023043"/>
    </source>
</evidence>
<keyword evidence="5" id="KW-1185">Reference proteome</keyword>
<dbReference type="PROSITE" id="PS50088">
    <property type="entry name" value="ANK_REPEAT"/>
    <property type="match status" value="3"/>
</dbReference>
<evidence type="ECO:0000256" key="1">
    <source>
        <dbReference type="ARBA" id="ARBA00022737"/>
    </source>
</evidence>
<dbReference type="RefSeq" id="XP_013762848.1">
    <property type="nucleotide sequence ID" value="XM_013907394.1"/>
</dbReference>
<dbReference type="eggNOG" id="KOG4177">
    <property type="taxonomic scope" value="Eukaryota"/>
</dbReference>
<dbReference type="InterPro" id="IPR002110">
    <property type="entry name" value="Ankyrin_rpt"/>
</dbReference>
<feature type="repeat" description="ANK" evidence="3">
    <location>
        <begin position="200"/>
        <end position="232"/>
    </location>
</feature>
<evidence type="ECO:0000313" key="5">
    <source>
        <dbReference type="Proteomes" id="UP000054408"/>
    </source>
</evidence>
<proteinExistence type="predicted"/>
<accession>A0A0L0D8U1</accession>
<dbReference type="Proteomes" id="UP000054408">
    <property type="component" value="Unassembled WGS sequence"/>
</dbReference>
<dbReference type="SMART" id="SM00248">
    <property type="entry name" value="ANK"/>
    <property type="match status" value="4"/>
</dbReference>
<protein>
    <submittedName>
        <fullName evidence="4">Ankyrin</fullName>
    </submittedName>
</protein>
<dbReference type="OrthoDB" id="194358at2759"/>
<dbReference type="Gene3D" id="1.25.40.20">
    <property type="entry name" value="Ankyrin repeat-containing domain"/>
    <property type="match status" value="1"/>
</dbReference>
<keyword evidence="1" id="KW-0677">Repeat</keyword>
<dbReference type="PANTHER" id="PTHR24173">
    <property type="entry name" value="ANKYRIN REPEAT CONTAINING"/>
    <property type="match status" value="1"/>
</dbReference>
<dbReference type="OMA" id="PYGIADE"/>
<feature type="repeat" description="ANK" evidence="3">
    <location>
        <begin position="133"/>
        <end position="166"/>
    </location>
</feature>
<dbReference type="Pfam" id="PF00023">
    <property type="entry name" value="Ank"/>
    <property type="match status" value="1"/>
</dbReference>
<evidence type="ECO:0000313" key="4">
    <source>
        <dbReference type="EMBL" id="KNC48797.1"/>
    </source>
</evidence>
<name>A0A0L0D8U1_THETB</name>
<dbReference type="InterPro" id="IPR036770">
    <property type="entry name" value="Ankyrin_rpt-contain_sf"/>
</dbReference>
<dbReference type="Pfam" id="PF12796">
    <property type="entry name" value="Ank_2"/>
    <property type="match status" value="1"/>
</dbReference>
<dbReference type="GeneID" id="25560377"/>
<dbReference type="SUPFAM" id="SSF48403">
    <property type="entry name" value="Ankyrin repeat"/>
    <property type="match status" value="1"/>
</dbReference>
<dbReference type="EMBL" id="GL349434">
    <property type="protein sequence ID" value="KNC48797.1"/>
    <property type="molecule type" value="Genomic_DNA"/>
</dbReference>
<dbReference type="AlphaFoldDB" id="A0A0L0D8U1"/>
<reference evidence="4 5" key="1">
    <citation type="submission" date="2010-05" db="EMBL/GenBank/DDBJ databases">
        <title>The Genome Sequence of Thecamonas trahens ATCC 50062.</title>
        <authorList>
            <consortium name="The Broad Institute Genome Sequencing Platform"/>
            <person name="Russ C."/>
            <person name="Cuomo C."/>
            <person name="Shea T."/>
            <person name="Young S.K."/>
            <person name="Zeng Q."/>
            <person name="Koehrsen M."/>
            <person name="Haas B."/>
            <person name="Borodovsky M."/>
            <person name="Guigo R."/>
            <person name="Alvarado L."/>
            <person name="Berlin A."/>
            <person name="Bochicchio J."/>
            <person name="Borenstein D."/>
            <person name="Chapman S."/>
            <person name="Chen Z."/>
            <person name="Freedman E."/>
            <person name="Gellesch M."/>
            <person name="Goldberg J."/>
            <person name="Griggs A."/>
            <person name="Gujja S."/>
            <person name="Heilman E."/>
            <person name="Heiman D."/>
            <person name="Hepburn T."/>
            <person name="Howarth C."/>
            <person name="Jen D."/>
            <person name="Larson L."/>
            <person name="Mehta T."/>
            <person name="Park D."/>
            <person name="Pearson M."/>
            <person name="Roberts A."/>
            <person name="Saif S."/>
            <person name="Shenoy N."/>
            <person name="Sisk P."/>
            <person name="Stolte C."/>
            <person name="Sykes S."/>
            <person name="Thomson T."/>
            <person name="Walk T."/>
            <person name="White J."/>
            <person name="Yandava C."/>
            <person name="Burger G."/>
            <person name="Gray M.W."/>
            <person name="Holland P.W.H."/>
            <person name="King N."/>
            <person name="Lang F.B.F."/>
            <person name="Roger A.J."/>
            <person name="Ruiz-Trillo I."/>
            <person name="Lander E."/>
            <person name="Nusbaum C."/>
        </authorList>
    </citation>
    <scope>NUCLEOTIDE SEQUENCE [LARGE SCALE GENOMIC DNA]</scope>
    <source>
        <strain evidence="4 5">ATCC 50062</strain>
    </source>
</reference>
<evidence type="ECO:0000256" key="3">
    <source>
        <dbReference type="PROSITE-ProRule" id="PRU00023"/>
    </source>
</evidence>
<keyword evidence="2 3" id="KW-0040">ANK repeat</keyword>
<dbReference type="PRINTS" id="PR01415">
    <property type="entry name" value="ANKYRIN"/>
</dbReference>
<dbReference type="STRING" id="461836.A0A0L0D8U1"/>
<feature type="repeat" description="ANK" evidence="3">
    <location>
        <begin position="167"/>
        <end position="199"/>
    </location>
</feature>
<dbReference type="PANTHER" id="PTHR24173:SF74">
    <property type="entry name" value="ANKYRIN REPEAT DOMAIN-CONTAINING PROTEIN 16"/>
    <property type="match status" value="1"/>
</dbReference>
<dbReference type="PROSITE" id="PS50297">
    <property type="entry name" value="ANK_REP_REGION"/>
    <property type="match status" value="2"/>
</dbReference>
<organism evidence="4 5">
    <name type="scientific">Thecamonas trahens ATCC 50062</name>
    <dbReference type="NCBI Taxonomy" id="461836"/>
    <lineage>
        <taxon>Eukaryota</taxon>
        <taxon>Apusozoa</taxon>
        <taxon>Apusomonadida</taxon>
        <taxon>Apusomonadidae</taxon>
        <taxon>Thecamonas</taxon>
    </lineage>
</organism>
<gene>
    <name evidence="4" type="ORF">AMSG_00577</name>
</gene>